<sequence length="20" mass="2254">MILSGIGLLKVLYKSKKTNF</sequence>
<name>A0A0A8ZZN5_ARUDO</name>
<protein>
    <submittedName>
        <fullName evidence="1">Uncharacterized protein</fullName>
    </submittedName>
</protein>
<proteinExistence type="predicted"/>
<organism evidence="1">
    <name type="scientific">Arundo donax</name>
    <name type="common">Giant reed</name>
    <name type="synonym">Donax arundinaceus</name>
    <dbReference type="NCBI Taxonomy" id="35708"/>
    <lineage>
        <taxon>Eukaryota</taxon>
        <taxon>Viridiplantae</taxon>
        <taxon>Streptophyta</taxon>
        <taxon>Embryophyta</taxon>
        <taxon>Tracheophyta</taxon>
        <taxon>Spermatophyta</taxon>
        <taxon>Magnoliopsida</taxon>
        <taxon>Liliopsida</taxon>
        <taxon>Poales</taxon>
        <taxon>Poaceae</taxon>
        <taxon>PACMAD clade</taxon>
        <taxon>Arundinoideae</taxon>
        <taxon>Arundineae</taxon>
        <taxon>Arundo</taxon>
    </lineage>
</organism>
<accession>A0A0A8ZZN5</accession>
<dbReference type="EMBL" id="GBRH01257643">
    <property type="protein sequence ID" value="JAD40252.1"/>
    <property type="molecule type" value="Transcribed_RNA"/>
</dbReference>
<dbReference type="AlphaFoldDB" id="A0A0A8ZZN5"/>
<evidence type="ECO:0000313" key="1">
    <source>
        <dbReference type="EMBL" id="JAD40252.1"/>
    </source>
</evidence>
<reference evidence="1" key="1">
    <citation type="submission" date="2014-09" db="EMBL/GenBank/DDBJ databases">
        <authorList>
            <person name="Magalhaes I.L.F."/>
            <person name="Oliveira U."/>
            <person name="Santos F.R."/>
            <person name="Vidigal T.H.D.A."/>
            <person name="Brescovit A.D."/>
            <person name="Santos A.J."/>
        </authorList>
    </citation>
    <scope>NUCLEOTIDE SEQUENCE</scope>
    <source>
        <tissue evidence="1">Shoot tissue taken approximately 20 cm above the soil surface</tissue>
    </source>
</reference>
<reference evidence="1" key="2">
    <citation type="journal article" date="2015" name="Data Brief">
        <title>Shoot transcriptome of the giant reed, Arundo donax.</title>
        <authorList>
            <person name="Barrero R.A."/>
            <person name="Guerrero F.D."/>
            <person name="Moolhuijzen P."/>
            <person name="Goolsby J.A."/>
            <person name="Tidwell J."/>
            <person name="Bellgard S.E."/>
            <person name="Bellgard M.I."/>
        </authorList>
    </citation>
    <scope>NUCLEOTIDE SEQUENCE</scope>
    <source>
        <tissue evidence="1">Shoot tissue taken approximately 20 cm above the soil surface</tissue>
    </source>
</reference>